<name>A0A4R1R6V3_9FIRM</name>
<dbReference type="PANTHER" id="PTHR11954:SF6">
    <property type="entry name" value="MACROPHAGE MIGRATION INHIBITORY FACTOR"/>
    <property type="match status" value="1"/>
</dbReference>
<comment type="subcellular location">
    <subcellularLocation>
        <location evidence="1">Secreted</location>
    </subcellularLocation>
</comment>
<dbReference type="AlphaFoldDB" id="A0A4R1R6V3"/>
<evidence type="ECO:0000256" key="2">
    <source>
        <dbReference type="ARBA" id="ARBA00022514"/>
    </source>
</evidence>
<evidence type="ECO:0000256" key="3">
    <source>
        <dbReference type="ARBA" id="ARBA00022525"/>
    </source>
</evidence>
<evidence type="ECO:0000256" key="8">
    <source>
        <dbReference type="ARBA" id="ARBA00039086"/>
    </source>
</evidence>
<dbReference type="STRING" id="1650663.GCA_001486665_02839"/>
<reference evidence="12 13" key="1">
    <citation type="submission" date="2019-03" db="EMBL/GenBank/DDBJ databases">
        <title>Genomic Encyclopedia of Type Strains, Phase IV (KMG-IV): sequencing the most valuable type-strain genomes for metagenomic binning, comparative biology and taxonomic classification.</title>
        <authorList>
            <person name="Goeker M."/>
        </authorList>
    </citation>
    <scope>NUCLEOTIDE SEQUENCE [LARGE SCALE GENOMIC DNA]</scope>
    <source>
        <strain evidence="12 13">DSM 100451</strain>
    </source>
</reference>
<dbReference type="Pfam" id="PF01187">
    <property type="entry name" value="MIF"/>
    <property type="match status" value="1"/>
</dbReference>
<dbReference type="GO" id="GO:0050178">
    <property type="term" value="F:phenylpyruvate tautomerase activity"/>
    <property type="evidence" value="ECO:0007669"/>
    <property type="project" value="UniProtKB-EC"/>
</dbReference>
<dbReference type="OrthoDB" id="5769863at2"/>
<sequence>MPYIHIVTNASIPDNTEEMLKTQLGRAIEILPGKNENWLMLNFTGDAHLWFAGSDAPAALAEVSLYGGARYDAYDDLTSRITEILESTLDVQPDRIYVKYAETEFWGWNGSNF</sequence>
<dbReference type="PANTHER" id="PTHR11954">
    <property type="entry name" value="D-DOPACHROME DECARBOXYLASE"/>
    <property type="match status" value="1"/>
</dbReference>
<dbReference type="RefSeq" id="WP_058966050.1">
    <property type="nucleotide sequence ID" value="NZ_CABKVM010000019.1"/>
</dbReference>
<dbReference type="EC" id="5.3.3.12" evidence="7"/>
<protein>
    <recommendedName>
        <fullName evidence="11">L-dopachrome isomerase</fullName>
        <ecNumber evidence="8">5.3.2.1</ecNumber>
        <ecNumber evidence="7">5.3.3.12</ecNumber>
    </recommendedName>
    <alternativeName>
        <fullName evidence="9">L-dopachrome tautomerase</fullName>
    </alternativeName>
    <alternativeName>
        <fullName evidence="10">Phenylpyruvate tautomerase</fullName>
    </alternativeName>
</protein>
<dbReference type="EMBL" id="SLUM01000002">
    <property type="protein sequence ID" value="TCL61268.1"/>
    <property type="molecule type" value="Genomic_DNA"/>
</dbReference>
<evidence type="ECO:0000256" key="7">
    <source>
        <dbReference type="ARBA" id="ARBA00038932"/>
    </source>
</evidence>
<gene>
    <name evidence="12" type="ORF">EDD77_1025</name>
</gene>
<dbReference type="GO" id="GO:0005615">
    <property type="term" value="C:extracellular space"/>
    <property type="evidence" value="ECO:0007669"/>
    <property type="project" value="UniProtKB-KW"/>
</dbReference>
<dbReference type="EC" id="5.3.2.1" evidence="8"/>
<dbReference type="GeneID" id="97380172"/>
<keyword evidence="3" id="KW-0964">Secreted</keyword>
<comment type="catalytic activity">
    <reaction evidence="6">
        <text>L-dopachrome = 5,6-dihydroxyindole-2-carboxylate</text>
        <dbReference type="Rhea" id="RHEA:13041"/>
        <dbReference type="ChEBI" id="CHEBI:16875"/>
        <dbReference type="ChEBI" id="CHEBI:57509"/>
        <dbReference type="EC" id="5.3.3.12"/>
    </reaction>
</comment>
<dbReference type="Gene3D" id="3.30.429.10">
    <property type="entry name" value="Macrophage Migration Inhibitory Factor"/>
    <property type="match status" value="1"/>
</dbReference>
<evidence type="ECO:0000313" key="13">
    <source>
        <dbReference type="Proteomes" id="UP000295184"/>
    </source>
</evidence>
<evidence type="ECO:0000256" key="1">
    <source>
        <dbReference type="ARBA" id="ARBA00004613"/>
    </source>
</evidence>
<evidence type="ECO:0000256" key="6">
    <source>
        <dbReference type="ARBA" id="ARBA00036823"/>
    </source>
</evidence>
<dbReference type="SUPFAM" id="SSF55331">
    <property type="entry name" value="Tautomerase/MIF"/>
    <property type="match status" value="1"/>
</dbReference>
<accession>A0A4R1R6V3</accession>
<dbReference type="InterPro" id="IPR001398">
    <property type="entry name" value="Macrophage_inhib_fac"/>
</dbReference>
<evidence type="ECO:0000256" key="4">
    <source>
        <dbReference type="ARBA" id="ARBA00023235"/>
    </source>
</evidence>
<organism evidence="12 13">
    <name type="scientific">Allofournierella massiliensis</name>
    <dbReference type="NCBI Taxonomy" id="1650663"/>
    <lineage>
        <taxon>Bacteria</taxon>
        <taxon>Bacillati</taxon>
        <taxon>Bacillota</taxon>
        <taxon>Clostridia</taxon>
        <taxon>Eubacteriales</taxon>
        <taxon>Oscillospiraceae</taxon>
        <taxon>Allofournierella</taxon>
    </lineage>
</organism>
<keyword evidence="2" id="KW-0202">Cytokine</keyword>
<dbReference type="Proteomes" id="UP000295184">
    <property type="component" value="Unassembled WGS sequence"/>
</dbReference>
<evidence type="ECO:0000256" key="11">
    <source>
        <dbReference type="ARBA" id="ARBA00042730"/>
    </source>
</evidence>
<comment type="caution">
    <text evidence="12">The sequence shown here is derived from an EMBL/GenBank/DDBJ whole genome shotgun (WGS) entry which is preliminary data.</text>
</comment>
<comment type="catalytic activity">
    <reaction evidence="5">
        <text>3-phenylpyruvate = enol-phenylpyruvate</text>
        <dbReference type="Rhea" id="RHEA:17097"/>
        <dbReference type="ChEBI" id="CHEBI:16815"/>
        <dbReference type="ChEBI" id="CHEBI:18005"/>
        <dbReference type="EC" id="5.3.2.1"/>
    </reaction>
</comment>
<dbReference type="GO" id="GO:0004167">
    <property type="term" value="F:dopachrome isomerase activity"/>
    <property type="evidence" value="ECO:0007669"/>
    <property type="project" value="UniProtKB-EC"/>
</dbReference>
<evidence type="ECO:0000256" key="10">
    <source>
        <dbReference type="ARBA" id="ARBA00041912"/>
    </source>
</evidence>
<keyword evidence="4" id="KW-0413">Isomerase</keyword>
<proteinExistence type="predicted"/>
<dbReference type="InterPro" id="IPR014347">
    <property type="entry name" value="Tautomerase/MIF_sf"/>
</dbReference>
<dbReference type="GO" id="GO:0005125">
    <property type="term" value="F:cytokine activity"/>
    <property type="evidence" value="ECO:0007669"/>
    <property type="project" value="UniProtKB-KW"/>
</dbReference>
<evidence type="ECO:0000256" key="9">
    <source>
        <dbReference type="ARBA" id="ARBA00041631"/>
    </source>
</evidence>
<evidence type="ECO:0000313" key="12">
    <source>
        <dbReference type="EMBL" id="TCL61268.1"/>
    </source>
</evidence>
<evidence type="ECO:0000256" key="5">
    <source>
        <dbReference type="ARBA" id="ARBA00036735"/>
    </source>
</evidence>